<name>A0A7X5UZI5_9SPHN</name>
<dbReference type="AlphaFoldDB" id="A0A7X5UZI5"/>
<dbReference type="Pfam" id="PF13480">
    <property type="entry name" value="Acetyltransf_6"/>
    <property type="match status" value="1"/>
</dbReference>
<accession>A0A7X5UZI5</accession>
<evidence type="ECO:0000313" key="4">
    <source>
        <dbReference type="Proteomes" id="UP000564677"/>
    </source>
</evidence>
<protein>
    <submittedName>
        <fullName evidence="3">CelD/BcsL family acetyltransferase involved in cellulose biosynthesis</fullName>
    </submittedName>
</protein>
<evidence type="ECO:0000259" key="2">
    <source>
        <dbReference type="Pfam" id="PF13480"/>
    </source>
</evidence>
<dbReference type="EMBL" id="JAASQV010000002">
    <property type="protein sequence ID" value="NIJ65137.1"/>
    <property type="molecule type" value="Genomic_DNA"/>
</dbReference>
<organism evidence="3 4">
    <name type="scientific">Sphingomonas leidyi</name>
    <dbReference type="NCBI Taxonomy" id="68569"/>
    <lineage>
        <taxon>Bacteria</taxon>
        <taxon>Pseudomonadati</taxon>
        <taxon>Pseudomonadota</taxon>
        <taxon>Alphaproteobacteria</taxon>
        <taxon>Sphingomonadales</taxon>
        <taxon>Sphingomonadaceae</taxon>
        <taxon>Sphingomonas</taxon>
    </lineage>
</organism>
<keyword evidence="3" id="KW-0808">Transferase</keyword>
<evidence type="ECO:0000256" key="1">
    <source>
        <dbReference type="SAM" id="MobiDB-lite"/>
    </source>
</evidence>
<feature type="region of interest" description="Disordered" evidence="1">
    <location>
        <begin position="363"/>
        <end position="404"/>
    </location>
</feature>
<dbReference type="SUPFAM" id="SSF55729">
    <property type="entry name" value="Acyl-CoA N-acyltransferases (Nat)"/>
    <property type="match status" value="1"/>
</dbReference>
<dbReference type="GO" id="GO:0016740">
    <property type="term" value="F:transferase activity"/>
    <property type="evidence" value="ECO:0007669"/>
    <property type="project" value="UniProtKB-KW"/>
</dbReference>
<dbReference type="Proteomes" id="UP000564677">
    <property type="component" value="Unassembled WGS sequence"/>
</dbReference>
<dbReference type="InterPro" id="IPR038740">
    <property type="entry name" value="BioF2-like_GNAT_dom"/>
</dbReference>
<comment type="caution">
    <text evidence="3">The sequence shown here is derived from an EMBL/GenBank/DDBJ whole genome shotgun (WGS) entry which is preliminary data.</text>
</comment>
<keyword evidence="4" id="KW-1185">Reference proteome</keyword>
<reference evidence="3 4" key="1">
    <citation type="submission" date="2020-03" db="EMBL/GenBank/DDBJ databases">
        <title>Genomic Encyclopedia of Type Strains, Phase IV (KMG-IV): sequencing the most valuable type-strain genomes for metagenomic binning, comparative biology and taxonomic classification.</title>
        <authorList>
            <person name="Goeker M."/>
        </authorList>
    </citation>
    <scope>NUCLEOTIDE SEQUENCE [LARGE SCALE GENOMIC DNA]</scope>
    <source>
        <strain evidence="3 4">DSM 4733</strain>
    </source>
</reference>
<gene>
    <name evidence="3" type="ORF">FHR20_002099</name>
</gene>
<dbReference type="InterPro" id="IPR016181">
    <property type="entry name" value="Acyl_CoA_acyltransferase"/>
</dbReference>
<feature type="domain" description="BioF2-like acetyltransferase" evidence="2">
    <location>
        <begin position="205"/>
        <end position="325"/>
    </location>
</feature>
<evidence type="ECO:0000313" key="3">
    <source>
        <dbReference type="EMBL" id="NIJ65137.1"/>
    </source>
</evidence>
<proteinExistence type="predicted"/>
<sequence length="404" mass="43578">MSKPMLLEEFTRLPPALTIDCVDGLAGAIDAVAARARPSHRFLRYGWFAAALRTYGGHARTLTVAREGEPVAALPIVAAGPAWAKLAAIPGCYWPFRSFPVREDAGVEAIEALLPRLARAARALRVGPVYDGDPGLELLKEAARNRGWAVLDRFVADSFLLDIAAERAEGTWPRNSTLKKNRFHEKHLGGHGELDWSFVHGAGWDEAAFEALAGIEEKSWIAARTDGSDAKFTARGHGGFWRAAAEDPVIARMLWTALLRVDGAPAAFSFDLNAGPLKYAIANSYDPRFAKHSPGKLLYYRNLVRAIEDGIAAVDWGAGDSGYKQVIGAAKGPAIRDWLFVRPGIDALAGKLLRGAWKRTGRAETGSAPAEANRVLDAEEGDRGDEERKGSGNQTEIHGALPGS</sequence>
<dbReference type="RefSeq" id="WP_167299574.1">
    <property type="nucleotide sequence ID" value="NZ_JAASQV010000002.1"/>
</dbReference>